<dbReference type="InterPro" id="IPR036236">
    <property type="entry name" value="Znf_C2H2_sf"/>
</dbReference>
<dbReference type="PANTHER" id="PTHR23226">
    <property type="entry name" value="ZINC FINGER AND SCAN DOMAIN-CONTAINING"/>
    <property type="match status" value="1"/>
</dbReference>
<comment type="caution">
    <text evidence="9">The sequence shown here is derived from an EMBL/GenBank/DDBJ whole genome shotgun (WGS) entry which is preliminary data.</text>
</comment>
<dbReference type="InterPro" id="IPR013087">
    <property type="entry name" value="Znf_C2H2_type"/>
</dbReference>
<comment type="subcellular location">
    <subcellularLocation>
        <location evidence="1">Nucleus</location>
    </subcellularLocation>
</comment>
<reference evidence="9 10" key="1">
    <citation type="submission" date="2021-06" db="EMBL/GenBank/DDBJ databases">
        <authorList>
            <person name="Palmer J.M."/>
        </authorList>
    </citation>
    <scope>NUCLEOTIDE SEQUENCE [LARGE SCALE GENOMIC DNA]</scope>
    <source>
        <strain evidence="9 10">MEX-2019</strain>
        <tissue evidence="9">Muscle</tissue>
    </source>
</reference>
<keyword evidence="4 7" id="KW-0863">Zinc-finger</keyword>
<dbReference type="AlphaFoldDB" id="A0AAV9R9S2"/>
<protein>
    <recommendedName>
        <fullName evidence="8">C2H2-type domain-containing protein</fullName>
    </recommendedName>
</protein>
<dbReference type="GO" id="GO:0008270">
    <property type="term" value="F:zinc ion binding"/>
    <property type="evidence" value="ECO:0007669"/>
    <property type="project" value="UniProtKB-KW"/>
</dbReference>
<sequence length="123" mass="13437">MLWVYGRTQTAGPVQSESENIHTVIWPSLPTNAMNLQQIVSGAGLLRYCSDPEGKKSTGPAVVTVPAPRLKVHQIVHSEERPHTCSDCGASFKVLTSLKLPQRIHTGEKHYGCVELPSPCPPR</sequence>
<dbReference type="GO" id="GO:0005634">
    <property type="term" value="C:nucleus"/>
    <property type="evidence" value="ECO:0007669"/>
    <property type="project" value="UniProtKB-SubCell"/>
</dbReference>
<evidence type="ECO:0000256" key="1">
    <source>
        <dbReference type="ARBA" id="ARBA00004123"/>
    </source>
</evidence>
<dbReference type="GO" id="GO:0000981">
    <property type="term" value="F:DNA-binding transcription factor activity, RNA polymerase II-specific"/>
    <property type="evidence" value="ECO:0007669"/>
    <property type="project" value="TreeGrafter"/>
</dbReference>
<dbReference type="Gene3D" id="3.30.160.60">
    <property type="entry name" value="Classic Zinc Finger"/>
    <property type="match status" value="1"/>
</dbReference>
<dbReference type="GO" id="GO:0000978">
    <property type="term" value="F:RNA polymerase II cis-regulatory region sequence-specific DNA binding"/>
    <property type="evidence" value="ECO:0007669"/>
    <property type="project" value="TreeGrafter"/>
</dbReference>
<dbReference type="Proteomes" id="UP001311232">
    <property type="component" value="Unassembled WGS sequence"/>
</dbReference>
<evidence type="ECO:0000313" key="9">
    <source>
        <dbReference type="EMBL" id="KAK5604855.1"/>
    </source>
</evidence>
<accession>A0AAV9R9S2</accession>
<evidence type="ECO:0000259" key="8">
    <source>
        <dbReference type="PROSITE" id="PS50157"/>
    </source>
</evidence>
<keyword evidence="10" id="KW-1185">Reference proteome</keyword>
<evidence type="ECO:0000256" key="2">
    <source>
        <dbReference type="ARBA" id="ARBA00022723"/>
    </source>
</evidence>
<dbReference type="SUPFAM" id="SSF57667">
    <property type="entry name" value="beta-beta-alpha zinc fingers"/>
    <property type="match status" value="1"/>
</dbReference>
<evidence type="ECO:0000256" key="5">
    <source>
        <dbReference type="ARBA" id="ARBA00022833"/>
    </source>
</evidence>
<dbReference type="EMBL" id="JAHHUM010002323">
    <property type="protein sequence ID" value="KAK5604855.1"/>
    <property type="molecule type" value="Genomic_DNA"/>
</dbReference>
<evidence type="ECO:0000256" key="6">
    <source>
        <dbReference type="ARBA" id="ARBA00023242"/>
    </source>
</evidence>
<evidence type="ECO:0000256" key="3">
    <source>
        <dbReference type="ARBA" id="ARBA00022737"/>
    </source>
</evidence>
<evidence type="ECO:0000256" key="4">
    <source>
        <dbReference type="ARBA" id="ARBA00022771"/>
    </source>
</evidence>
<gene>
    <name evidence="9" type="ORF">CRENBAI_008941</name>
</gene>
<organism evidence="9 10">
    <name type="scientific">Crenichthys baileyi</name>
    <name type="common">White River springfish</name>
    <dbReference type="NCBI Taxonomy" id="28760"/>
    <lineage>
        <taxon>Eukaryota</taxon>
        <taxon>Metazoa</taxon>
        <taxon>Chordata</taxon>
        <taxon>Craniata</taxon>
        <taxon>Vertebrata</taxon>
        <taxon>Euteleostomi</taxon>
        <taxon>Actinopterygii</taxon>
        <taxon>Neopterygii</taxon>
        <taxon>Teleostei</taxon>
        <taxon>Neoteleostei</taxon>
        <taxon>Acanthomorphata</taxon>
        <taxon>Ovalentaria</taxon>
        <taxon>Atherinomorphae</taxon>
        <taxon>Cyprinodontiformes</taxon>
        <taxon>Goodeidae</taxon>
        <taxon>Crenichthys</taxon>
    </lineage>
</organism>
<keyword evidence="2" id="KW-0479">Metal-binding</keyword>
<keyword evidence="6" id="KW-0539">Nucleus</keyword>
<proteinExistence type="predicted"/>
<feature type="domain" description="C2H2-type" evidence="8">
    <location>
        <begin position="83"/>
        <end position="110"/>
    </location>
</feature>
<evidence type="ECO:0000256" key="7">
    <source>
        <dbReference type="PROSITE-ProRule" id="PRU00042"/>
    </source>
</evidence>
<dbReference type="PANTHER" id="PTHR23226:SF416">
    <property type="entry name" value="FI01424P"/>
    <property type="match status" value="1"/>
</dbReference>
<keyword evidence="3" id="KW-0677">Repeat</keyword>
<evidence type="ECO:0000313" key="10">
    <source>
        <dbReference type="Proteomes" id="UP001311232"/>
    </source>
</evidence>
<keyword evidence="5" id="KW-0862">Zinc</keyword>
<name>A0AAV9R9S2_9TELE</name>
<dbReference type="FunFam" id="3.30.160.60:FF:002343">
    <property type="entry name" value="Zinc finger protein 33A"/>
    <property type="match status" value="1"/>
</dbReference>
<dbReference type="PROSITE" id="PS50157">
    <property type="entry name" value="ZINC_FINGER_C2H2_2"/>
    <property type="match status" value="1"/>
</dbReference>